<dbReference type="Pfam" id="PF04913">
    <property type="entry name" value="Baculo_Y142"/>
    <property type="match status" value="1"/>
</dbReference>
<name>A0A097P0J9_GVCP</name>
<protein>
    <submittedName>
        <fullName evidence="1 2">p49</fullName>
    </submittedName>
</protein>
<evidence type="ECO:0000313" key="2">
    <source>
        <dbReference type="EMBL" id="QGY99846.1"/>
    </source>
</evidence>
<organismHost>
    <name type="scientific">Cydia pomonella</name>
    <name type="common">Codling moth</name>
    <dbReference type="NCBI Taxonomy" id="82600"/>
</organismHost>
<dbReference type="InterPro" id="IPR006997">
    <property type="entry name" value="Baculo_Y142"/>
</dbReference>
<evidence type="ECO:0000313" key="1">
    <source>
        <dbReference type="EMBL" id="AIU36664.1"/>
    </source>
</evidence>
<gene>
    <name evidence="1" type="primary">orf15</name>
</gene>
<dbReference type="EMBL" id="KM217573">
    <property type="protein sequence ID" value="AIU36664.1"/>
    <property type="molecule type" value="Genomic_DNA"/>
</dbReference>
<organism evidence="1">
    <name type="scientific">Cydia pomonella granulosis virus</name>
    <name type="common">CpGV</name>
    <name type="synonym">Cydia pomonella granulovirus</name>
    <dbReference type="NCBI Taxonomy" id="28289"/>
    <lineage>
        <taxon>Viruses</taxon>
        <taxon>Viruses incertae sedis</taxon>
        <taxon>Naldaviricetes</taxon>
        <taxon>Lefavirales</taxon>
        <taxon>Baculoviridae</taxon>
        <taxon>Betabaculovirus</taxon>
        <taxon>Betabaculovirus cypomonellae</taxon>
    </lineage>
</organism>
<proteinExistence type="predicted"/>
<reference evidence="1" key="1">
    <citation type="journal article" date="2014" name="Proc. Natl. Acad. Sci. U.S.A.">
        <title>Baculovirus resistance in codling moth is virus isolate-dependent and the consequence of a mutation in viral gene pe38.</title>
        <authorList>
            <person name="Gebhardt M.M."/>
            <person name="Eberle K.E."/>
            <person name="Radtke P."/>
            <person name="Jehle J.A."/>
        </authorList>
    </citation>
    <scope>NUCLEOTIDE SEQUENCE</scope>
    <source>
        <strain evidence="1">CpGV-S</strain>
    </source>
</reference>
<sequence>MGDNSATVDDTMLPRAFIHMYFEVDTVDVVVDNFIRNEQNYESILNYLSGIQLKYMVGDATADTFKYVMPQFRYVCDRDYHLQIVKFDAGKVYLKKGSVVYATNLFVQNPSAAMDYLLRVPAVGEYFLNRTESAAVGGKFYMWNGEEGVVVARPYLDWMGMKICNGAPHTENKWYRVYLLGETVAKLFIEGKFDGTQIPDAVLKNYHKGTPLVRAVNNERHVISEKVFTTNNYDVVFDAFEQEFKTKIRNIHFVQRDYIYDATFPEDLAELLQKQYISPTSIYKKVNRFVVNNLYDLTNKLVIDRYTVNKFRKMLVNDNYALPTQALENYIFAPNHIFQVRHTLNAAFVPKLGLVILAQHMFFGARRVLNFEPNEDLATFIKTKVEVHDDDVFYHVGGSYFLEETSFVSNGAPIYIVVRVDDNLIVRHNLIRSSRKLRDLKNNWVYNTILSLFVRKY</sequence>
<accession>A0A097P0J9</accession>
<dbReference type="EMBL" id="MN696169">
    <property type="protein sequence ID" value="QGY99846.1"/>
    <property type="molecule type" value="Genomic_DNA"/>
</dbReference>
<reference evidence="2" key="2">
    <citation type="journal article" date="2019" name="Virology">
        <title>Single nucleotide polymorphism (SNP) frequencies and distribution reveal complex genetic composition of seven novel natural isolates of Cydia pomonella granulovirus.</title>
        <authorList>
            <person name="Fan J."/>
            <person name="Wennmann J.T."/>
            <person name="Wang D."/>
            <person name="Jehle J.A."/>
        </authorList>
    </citation>
    <scope>NUCLEOTIDE SEQUENCE</scope>
    <source>
        <strain evidence="2">CpGV-WW</strain>
    </source>
</reference>